<protein>
    <recommendedName>
        <fullName evidence="2">Toprim domain-containing protein</fullName>
    </recommendedName>
</protein>
<dbReference type="EMBL" id="LAZR01069369">
    <property type="protein sequence ID" value="KKK47839.1"/>
    <property type="molecule type" value="Genomic_DNA"/>
</dbReference>
<organism evidence="1">
    <name type="scientific">marine sediment metagenome</name>
    <dbReference type="NCBI Taxonomy" id="412755"/>
    <lineage>
        <taxon>unclassified sequences</taxon>
        <taxon>metagenomes</taxon>
        <taxon>ecological metagenomes</taxon>
    </lineage>
</organism>
<comment type="caution">
    <text evidence="1">The sequence shown here is derived from an EMBL/GenBank/DDBJ whole genome shotgun (WGS) entry which is preliminary data.</text>
</comment>
<accession>A0A0F8Y0U4</accession>
<evidence type="ECO:0000313" key="1">
    <source>
        <dbReference type="EMBL" id="KKK47839.1"/>
    </source>
</evidence>
<evidence type="ECO:0008006" key="2">
    <source>
        <dbReference type="Google" id="ProtNLM"/>
    </source>
</evidence>
<gene>
    <name evidence="1" type="ORF">LCGC14_3151140</name>
</gene>
<sequence>MNNSTDIILLGATLSEGQSLRTICPVCKGGTSVEKSLSITRNEGLVWQCYRATCGVKGATHSAASVKKGLYIRERPTWEGTTYELPTKVRDRIETLWGIKNPPHWYWTTDFGGRVAMSVRSQSDTHRGWLLRSITGTQRTKVLNFMNPDEEALSWYKTQPFAATVIVEDIPSALRASTYVNSVALLGTGVGLDRASEIARHSTRPLVVALDQDATDTAFRIARKWGLLWGDVIVLPLTRDIKNLNDEELKALLNAREACTQ</sequence>
<proteinExistence type="predicted"/>
<name>A0A0F8Y0U4_9ZZZZ</name>
<dbReference type="AlphaFoldDB" id="A0A0F8Y0U4"/>
<reference evidence="1" key="1">
    <citation type="journal article" date="2015" name="Nature">
        <title>Complex archaea that bridge the gap between prokaryotes and eukaryotes.</title>
        <authorList>
            <person name="Spang A."/>
            <person name="Saw J.H."/>
            <person name="Jorgensen S.L."/>
            <person name="Zaremba-Niedzwiedzka K."/>
            <person name="Martijn J."/>
            <person name="Lind A.E."/>
            <person name="van Eijk R."/>
            <person name="Schleper C."/>
            <person name="Guy L."/>
            <person name="Ettema T.J."/>
        </authorList>
    </citation>
    <scope>NUCLEOTIDE SEQUENCE</scope>
</reference>